<evidence type="ECO:0000313" key="1">
    <source>
        <dbReference type="EMBL" id="AJZ76038.1"/>
    </source>
</evidence>
<protein>
    <recommendedName>
        <fullName evidence="3">Blue (type 1) copper domain-containing protein</fullName>
    </recommendedName>
</protein>
<sequence length="295" mass="32168">MKYLAFLAVLLGVVFALTIHDAEAQIAGNKAFTFSGSGFAVSGKSISDSVTEITFSVTQTKTKSEFTLQGGVITVDQKDWTLSDFSGSMLQNGKLFRFNAKATDPQGKEATVSGIAKLVDKTTTESIYTFSGTITDATKQKTKLVYTSKVSEFLVKPVDKTTKSDVTIKILEGAANPDAVTYKTQISGFRSNFLSEDRITIAPGGTITFVNEDNAAHSLQSGILDNQSKQITKSSFIPDNKISSGIIAPGKSWSVTFDETGFFRLYDEKYQKINITIFVFDESKIVKFGQNKPRN</sequence>
<dbReference type="InterPro" id="IPR052721">
    <property type="entry name" value="ET_Amicyanin"/>
</dbReference>
<dbReference type="Gene3D" id="2.60.40.420">
    <property type="entry name" value="Cupredoxins - blue copper proteins"/>
    <property type="match status" value="1"/>
</dbReference>
<evidence type="ECO:0008006" key="3">
    <source>
        <dbReference type="Google" id="ProtNLM"/>
    </source>
</evidence>
<organism evidence="1 2">
    <name type="scientific">Candidatus Nitrosotenuis cloacae</name>
    <dbReference type="NCBI Taxonomy" id="1603555"/>
    <lineage>
        <taxon>Archaea</taxon>
        <taxon>Nitrososphaerota</taxon>
        <taxon>Candidatus Nitrosotenuis</taxon>
    </lineage>
</organism>
<dbReference type="OrthoDB" id="11443at2157"/>
<dbReference type="KEGG" id="tah:SU86_006255"/>
<dbReference type="GeneID" id="24874151"/>
<dbReference type="PANTHER" id="PTHR36507:SF1">
    <property type="entry name" value="BLL1555 PROTEIN"/>
    <property type="match status" value="1"/>
</dbReference>
<keyword evidence="2" id="KW-1185">Reference proteome</keyword>
<dbReference type="Proteomes" id="UP000266745">
    <property type="component" value="Chromosome"/>
</dbReference>
<gene>
    <name evidence="1" type="ORF">SU86_006255</name>
</gene>
<dbReference type="InterPro" id="IPR008972">
    <property type="entry name" value="Cupredoxin"/>
</dbReference>
<dbReference type="AlphaFoldDB" id="A0A3G1B1N2"/>
<evidence type="ECO:0000313" key="2">
    <source>
        <dbReference type="Proteomes" id="UP000266745"/>
    </source>
</evidence>
<dbReference type="EMBL" id="CP011097">
    <property type="protein sequence ID" value="AJZ76038.1"/>
    <property type="molecule type" value="Genomic_DNA"/>
</dbReference>
<dbReference type="RefSeq" id="WP_048186637.1">
    <property type="nucleotide sequence ID" value="NZ_CP011097.1"/>
</dbReference>
<accession>A0A3G1B1N2</accession>
<proteinExistence type="predicted"/>
<reference evidence="1 2" key="1">
    <citation type="journal article" date="2016" name="Sci. Rep.">
        <title>A novel ammonia-oxidizing archaeon from wastewater treatment plant: Its enrichment, physiological and genomic characteristics.</title>
        <authorList>
            <person name="Li Y."/>
            <person name="Ding K."/>
            <person name="Wen X."/>
            <person name="Zhang B."/>
            <person name="Shen B."/>
            <person name="Yang Y."/>
        </authorList>
    </citation>
    <scope>NUCLEOTIDE SEQUENCE [LARGE SCALE GENOMIC DNA]</scope>
    <source>
        <strain evidence="1 2">SAT1</strain>
    </source>
</reference>
<dbReference type="STRING" id="1603555.SU86_006255"/>
<dbReference type="SUPFAM" id="SSF49503">
    <property type="entry name" value="Cupredoxins"/>
    <property type="match status" value="1"/>
</dbReference>
<name>A0A3G1B1N2_9ARCH</name>
<dbReference type="PANTHER" id="PTHR36507">
    <property type="entry name" value="BLL1555 PROTEIN"/>
    <property type="match status" value="1"/>
</dbReference>